<dbReference type="SUPFAM" id="SSF53649">
    <property type="entry name" value="Alkaline phosphatase-like"/>
    <property type="match status" value="1"/>
</dbReference>
<evidence type="ECO:0000256" key="3">
    <source>
        <dbReference type="SAM" id="SignalP"/>
    </source>
</evidence>
<dbReference type="GO" id="GO:0008484">
    <property type="term" value="F:sulfuric ester hydrolase activity"/>
    <property type="evidence" value="ECO:0007669"/>
    <property type="project" value="TreeGrafter"/>
</dbReference>
<keyword evidence="2" id="KW-0378">Hydrolase</keyword>
<reference evidence="4 5" key="1">
    <citation type="submission" date="2019-02" db="EMBL/GenBank/DDBJ databases">
        <title>Deep-cultivation of Planctomycetes and their phenomic and genomic characterization uncovers novel biology.</title>
        <authorList>
            <person name="Wiegand S."/>
            <person name="Jogler M."/>
            <person name="Boedeker C."/>
            <person name="Pinto D."/>
            <person name="Vollmers J."/>
            <person name="Rivas-Marin E."/>
            <person name="Kohn T."/>
            <person name="Peeters S.H."/>
            <person name="Heuer A."/>
            <person name="Rast P."/>
            <person name="Oberbeckmann S."/>
            <person name="Bunk B."/>
            <person name="Jeske O."/>
            <person name="Meyerdierks A."/>
            <person name="Storesund J.E."/>
            <person name="Kallscheuer N."/>
            <person name="Luecker S."/>
            <person name="Lage O.M."/>
            <person name="Pohl T."/>
            <person name="Merkel B.J."/>
            <person name="Hornburger P."/>
            <person name="Mueller R.-W."/>
            <person name="Bruemmer F."/>
            <person name="Labrenz M."/>
            <person name="Spormann A.M."/>
            <person name="Op Den Camp H."/>
            <person name="Overmann J."/>
            <person name="Amann R."/>
            <person name="Jetten M.S.M."/>
            <person name="Mascher T."/>
            <person name="Medema M.H."/>
            <person name="Devos D.P."/>
            <person name="Kaster A.-K."/>
            <person name="Ovreas L."/>
            <person name="Rohde M."/>
            <person name="Galperin M.Y."/>
            <person name="Jogler C."/>
        </authorList>
    </citation>
    <scope>NUCLEOTIDE SEQUENCE [LARGE SCALE GENOMIC DNA]</scope>
    <source>
        <strain evidence="4 5">CA13</strain>
    </source>
</reference>
<dbReference type="Proteomes" id="UP000315010">
    <property type="component" value="Unassembled WGS sequence"/>
</dbReference>
<sequence length="96" mass="10570" precursor="true">MKNVSTAILLISMIAISPLRATSAQIESGTPNVIFIKTDDQRQDSRNMTGHPVTKTSPIDRLAKERVFFESALITSPIFRPSRGNCFTGQCPGPHR</sequence>
<accession>A0A5C5Z028</accession>
<dbReference type="InterPro" id="IPR017850">
    <property type="entry name" value="Alkaline_phosphatase_core_sf"/>
</dbReference>
<dbReference type="GO" id="GO:0046872">
    <property type="term" value="F:metal ion binding"/>
    <property type="evidence" value="ECO:0007669"/>
    <property type="project" value="UniProtKB-KW"/>
</dbReference>
<keyword evidence="1" id="KW-0479">Metal-binding</keyword>
<dbReference type="PANTHER" id="PTHR45953:SF1">
    <property type="entry name" value="IDURONATE 2-SULFATASE"/>
    <property type="match status" value="1"/>
</dbReference>
<comment type="caution">
    <text evidence="4">The sequence shown here is derived from an EMBL/GenBank/DDBJ whole genome shotgun (WGS) entry which is preliminary data.</text>
</comment>
<organism evidence="4 5">
    <name type="scientific">Novipirellula herctigrandis</name>
    <dbReference type="NCBI Taxonomy" id="2527986"/>
    <lineage>
        <taxon>Bacteria</taxon>
        <taxon>Pseudomonadati</taxon>
        <taxon>Planctomycetota</taxon>
        <taxon>Planctomycetia</taxon>
        <taxon>Pirellulales</taxon>
        <taxon>Pirellulaceae</taxon>
        <taxon>Novipirellula</taxon>
    </lineage>
</organism>
<keyword evidence="5" id="KW-1185">Reference proteome</keyword>
<evidence type="ECO:0000256" key="2">
    <source>
        <dbReference type="ARBA" id="ARBA00022801"/>
    </source>
</evidence>
<dbReference type="AlphaFoldDB" id="A0A5C5Z028"/>
<protein>
    <submittedName>
        <fullName evidence="4">Uncharacterized protein</fullName>
    </submittedName>
</protein>
<keyword evidence="3" id="KW-0732">Signal</keyword>
<evidence type="ECO:0000313" key="4">
    <source>
        <dbReference type="EMBL" id="TWT80742.1"/>
    </source>
</evidence>
<proteinExistence type="predicted"/>
<name>A0A5C5Z028_9BACT</name>
<dbReference type="PANTHER" id="PTHR45953">
    <property type="entry name" value="IDURONATE 2-SULFATASE"/>
    <property type="match status" value="1"/>
</dbReference>
<dbReference type="EMBL" id="SJPJ01000001">
    <property type="protein sequence ID" value="TWT80742.1"/>
    <property type="molecule type" value="Genomic_DNA"/>
</dbReference>
<dbReference type="Gene3D" id="3.40.720.10">
    <property type="entry name" value="Alkaline Phosphatase, subunit A"/>
    <property type="match status" value="1"/>
</dbReference>
<gene>
    <name evidence="4" type="ORF">CA13_21880</name>
</gene>
<feature type="signal peptide" evidence="3">
    <location>
        <begin position="1"/>
        <end position="21"/>
    </location>
</feature>
<feature type="chain" id="PRO_5022978690" evidence="3">
    <location>
        <begin position="22"/>
        <end position="96"/>
    </location>
</feature>
<evidence type="ECO:0000256" key="1">
    <source>
        <dbReference type="ARBA" id="ARBA00022723"/>
    </source>
</evidence>
<dbReference type="GO" id="GO:0005737">
    <property type="term" value="C:cytoplasm"/>
    <property type="evidence" value="ECO:0007669"/>
    <property type="project" value="TreeGrafter"/>
</dbReference>
<evidence type="ECO:0000313" key="5">
    <source>
        <dbReference type="Proteomes" id="UP000315010"/>
    </source>
</evidence>